<dbReference type="EMBL" id="VSWD01000005">
    <property type="protein sequence ID" value="KAK3103465.1"/>
    <property type="molecule type" value="Genomic_DNA"/>
</dbReference>
<gene>
    <name evidence="15" type="ORF">FSP39_019453</name>
</gene>
<dbReference type="GO" id="GO:0006891">
    <property type="term" value="P:intra-Golgi vesicle-mediated transport"/>
    <property type="evidence" value="ECO:0007669"/>
    <property type="project" value="UniProtKB-UniRule"/>
</dbReference>
<evidence type="ECO:0000256" key="4">
    <source>
        <dbReference type="ARBA" id="ARBA00011166"/>
    </source>
</evidence>
<accession>A0AA88YED1</accession>
<comment type="subcellular location">
    <subcellularLocation>
        <location evidence="2 11">Golgi apparatus membrane</location>
        <topology evidence="2 11">Peripheral membrane protein</topology>
    </subcellularLocation>
</comment>
<dbReference type="Pfam" id="PF06419">
    <property type="entry name" value="COG6_N"/>
    <property type="match status" value="1"/>
</dbReference>
<keyword evidence="7 11" id="KW-0653">Protein transport</keyword>
<dbReference type="GO" id="GO:0017119">
    <property type="term" value="C:Golgi transport complex"/>
    <property type="evidence" value="ECO:0007669"/>
    <property type="project" value="UniProtKB-UniRule"/>
</dbReference>
<dbReference type="InterPro" id="IPR010490">
    <property type="entry name" value="COG6"/>
</dbReference>
<evidence type="ECO:0000259" key="13">
    <source>
        <dbReference type="Pfam" id="PF06419"/>
    </source>
</evidence>
<evidence type="ECO:0000256" key="12">
    <source>
        <dbReference type="SAM" id="MobiDB-lite"/>
    </source>
</evidence>
<dbReference type="Proteomes" id="UP001186944">
    <property type="component" value="Unassembled WGS sequence"/>
</dbReference>
<feature type="region of interest" description="Disordered" evidence="12">
    <location>
        <begin position="1"/>
        <end position="20"/>
    </location>
</feature>
<evidence type="ECO:0000256" key="5">
    <source>
        <dbReference type="ARBA" id="ARBA00020973"/>
    </source>
</evidence>
<evidence type="ECO:0000256" key="8">
    <source>
        <dbReference type="ARBA" id="ARBA00023034"/>
    </source>
</evidence>
<name>A0AA88YED1_PINIB</name>
<evidence type="ECO:0000256" key="6">
    <source>
        <dbReference type="ARBA" id="ARBA00022448"/>
    </source>
</evidence>
<evidence type="ECO:0000259" key="14">
    <source>
        <dbReference type="Pfam" id="PF20653"/>
    </source>
</evidence>
<evidence type="ECO:0000256" key="11">
    <source>
        <dbReference type="RuleBase" id="RU365075"/>
    </source>
</evidence>
<dbReference type="GO" id="GO:0015031">
    <property type="term" value="P:protein transport"/>
    <property type="evidence" value="ECO:0007669"/>
    <property type="project" value="UniProtKB-KW"/>
</dbReference>
<evidence type="ECO:0000256" key="2">
    <source>
        <dbReference type="ARBA" id="ARBA00004395"/>
    </source>
</evidence>
<evidence type="ECO:0000256" key="10">
    <source>
        <dbReference type="ARBA" id="ARBA00031348"/>
    </source>
</evidence>
<evidence type="ECO:0000256" key="7">
    <source>
        <dbReference type="ARBA" id="ARBA00022927"/>
    </source>
</evidence>
<feature type="domain" description="Conserved oligomeric complex COG6 N-terminal" evidence="13">
    <location>
        <begin position="45"/>
        <end position="157"/>
    </location>
</feature>
<comment type="function">
    <text evidence="1 11">Required for normal Golgi function.</text>
</comment>
<dbReference type="Pfam" id="PF20653">
    <property type="entry name" value="COG6_C"/>
    <property type="match status" value="1"/>
</dbReference>
<keyword evidence="16" id="KW-1185">Reference proteome</keyword>
<dbReference type="SMART" id="SM01087">
    <property type="entry name" value="COG6"/>
    <property type="match status" value="1"/>
</dbReference>
<dbReference type="InterPro" id="IPR048369">
    <property type="entry name" value="COG6_C"/>
</dbReference>
<comment type="subunit">
    <text evidence="4">Component of the conserved oligomeric Golgi complex which is composed of eight different subunits and is required for normal Golgi morphology and localization.</text>
</comment>
<keyword evidence="8 11" id="KW-0333">Golgi apparatus</keyword>
<dbReference type="AlphaFoldDB" id="A0AA88YED1"/>
<evidence type="ECO:0000256" key="1">
    <source>
        <dbReference type="ARBA" id="ARBA00003627"/>
    </source>
</evidence>
<keyword evidence="6 11" id="KW-0813">Transport</keyword>
<dbReference type="InterPro" id="IPR048368">
    <property type="entry name" value="COG6_N"/>
</dbReference>
<evidence type="ECO:0000256" key="3">
    <source>
        <dbReference type="ARBA" id="ARBA00011023"/>
    </source>
</evidence>
<evidence type="ECO:0000256" key="9">
    <source>
        <dbReference type="ARBA" id="ARBA00023136"/>
    </source>
</evidence>
<evidence type="ECO:0000313" key="15">
    <source>
        <dbReference type="EMBL" id="KAK3103465.1"/>
    </source>
</evidence>
<comment type="caution">
    <text evidence="15">The sequence shown here is derived from an EMBL/GenBank/DDBJ whole genome shotgun (WGS) entry which is preliminary data.</text>
</comment>
<protein>
    <recommendedName>
        <fullName evidence="5 11">Conserved oligomeric Golgi complex subunit 6</fullName>
        <shortName evidence="11">COG complex subunit 6</shortName>
    </recommendedName>
    <alternativeName>
        <fullName evidence="10 11">Component of oligomeric Golgi complex 6</fullName>
    </alternativeName>
</protein>
<organism evidence="15 16">
    <name type="scientific">Pinctada imbricata</name>
    <name type="common">Atlantic pearl-oyster</name>
    <name type="synonym">Pinctada martensii</name>
    <dbReference type="NCBI Taxonomy" id="66713"/>
    <lineage>
        <taxon>Eukaryota</taxon>
        <taxon>Metazoa</taxon>
        <taxon>Spiralia</taxon>
        <taxon>Lophotrochozoa</taxon>
        <taxon>Mollusca</taxon>
        <taxon>Bivalvia</taxon>
        <taxon>Autobranchia</taxon>
        <taxon>Pteriomorphia</taxon>
        <taxon>Pterioida</taxon>
        <taxon>Pterioidea</taxon>
        <taxon>Pteriidae</taxon>
        <taxon>Pinctada</taxon>
    </lineage>
</organism>
<proteinExistence type="inferred from homology"/>
<dbReference type="GO" id="GO:0000139">
    <property type="term" value="C:Golgi membrane"/>
    <property type="evidence" value="ECO:0007669"/>
    <property type="project" value="UniProtKB-SubCell"/>
</dbReference>
<sequence length="639" mass="72076">MTEREGSEPPSASSQAANPLSRKLNKILETRIDNDKEMLEALKALSSFFTDNNLRTRRNLRSDIERRSLSINEDFLQTFQAVKEQLDSVYSDVKAMNDCCQDMTSRLKAAKEQTHDLINQTTKLHAESQKLQMKSQVADAFLDKFQLKSEEVKSLRGNRDGSLSQEFFQSLDKVKKIHNDCKVLLRTNQQTAGLEIMETMALHQESAYERLYRWAQNDCRTLTGDSPDISQMLCQAMEALQDRPVLFRYTLDEFGTARRTAVVRGLIDALTRGGPGGTPRPIELHSHDPLRYVGDMLAWLHQAAASEKEHLQSLLKKCSVNEDQIHDVLGHVTEGVCRPFKVRVEQVLVAEQDAVTLYKLHNLLKFYHNTIGQILSKEAALLTTVTEIQDLSHRMFFNSLNCHANKLLDKVELPPPDLGPTSSLTQTMQLLRDVLACHDASVVPVDDKKEDFKRILSCVVDPLVQMCSVSASHLNTSDMAAYMLNCIYLMQTTLALYEYTDTRLEMLQAQVDAQLDTLVNEQAAHVLNSAGLADIYRSVQQHQSKQGPLASLHGCDASTVKTAMSRFDSYLANPDSVIIPQFGLILSGRVRDSIKKRAIDLICEAYKLMYEAIFKSTNEYKEPQGIVPRTPDQVHKLLS</sequence>
<dbReference type="PANTHER" id="PTHR21506:SF0">
    <property type="entry name" value="CONSERVED OLIGOMERIC GOLGI COMPLEX SUBUNIT 6"/>
    <property type="match status" value="1"/>
</dbReference>
<comment type="similarity">
    <text evidence="3 11">Belongs to the COG6 family.</text>
</comment>
<reference evidence="15" key="1">
    <citation type="submission" date="2019-08" db="EMBL/GenBank/DDBJ databases">
        <title>The improved chromosome-level genome for the pearl oyster Pinctada fucata martensii using PacBio sequencing and Hi-C.</title>
        <authorList>
            <person name="Zheng Z."/>
        </authorList>
    </citation>
    <scope>NUCLEOTIDE SEQUENCE</scope>
    <source>
        <strain evidence="15">ZZ-2019</strain>
        <tissue evidence="15">Adductor muscle</tissue>
    </source>
</reference>
<keyword evidence="9 11" id="KW-0472">Membrane</keyword>
<dbReference type="PANTHER" id="PTHR21506">
    <property type="entry name" value="COMPONENT OF OLIGOMERIC GOLGI COMPLEX 6"/>
    <property type="match status" value="1"/>
</dbReference>
<evidence type="ECO:0000313" key="16">
    <source>
        <dbReference type="Proteomes" id="UP001186944"/>
    </source>
</evidence>
<feature type="domain" description="Conserved Oligomeric Golgi complex subunit 6 C-terminal" evidence="14">
    <location>
        <begin position="190"/>
        <end position="638"/>
    </location>
</feature>